<accession>A0A4C1ZNR2</accession>
<evidence type="ECO:0000313" key="2">
    <source>
        <dbReference type="EMBL" id="GBP89408.1"/>
    </source>
</evidence>
<dbReference type="Proteomes" id="UP000299102">
    <property type="component" value="Unassembled WGS sequence"/>
</dbReference>
<protein>
    <submittedName>
        <fullName evidence="2">Uncharacterized protein</fullName>
    </submittedName>
</protein>
<proteinExistence type="predicted"/>
<comment type="caution">
    <text evidence="2">The sequence shown here is derived from an EMBL/GenBank/DDBJ whole genome shotgun (WGS) entry which is preliminary data.</text>
</comment>
<dbReference type="EMBL" id="BGZK01002001">
    <property type="protein sequence ID" value="GBP89408.1"/>
    <property type="molecule type" value="Genomic_DNA"/>
</dbReference>
<feature type="region of interest" description="Disordered" evidence="1">
    <location>
        <begin position="1"/>
        <end position="71"/>
    </location>
</feature>
<sequence length="71" mass="7510">MGDNSARRGARGARGRPRPKGFTGSRAKESTALEEPANRNHAQNTPLAAIAHALNSPSVSDEPCDETGHFN</sequence>
<evidence type="ECO:0000256" key="1">
    <source>
        <dbReference type="SAM" id="MobiDB-lite"/>
    </source>
</evidence>
<feature type="compositionally biased region" description="Basic residues" evidence="1">
    <location>
        <begin position="8"/>
        <end position="19"/>
    </location>
</feature>
<reference evidence="2 3" key="1">
    <citation type="journal article" date="2019" name="Commun. Biol.">
        <title>The bagworm genome reveals a unique fibroin gene that provides high tensile strength.</title>
        <authorList>
            <person name="Kono N."/>
            <person name="Nakamura H."/>
            <person name="Ohtoshi R."/>
            <person name="Tomita M."/>
            <person name="Numata K."/>
            <person name="Arakawa K."/>
        </authorList>
    </citation>
    <scope>NUCLEOTIDE SEQUENCE [LARGE SCALE GENOMIC DNA]</scope>
</reference>
<evidence type="ECO:0000313" key="3">
    <source>
        <dbReference type="Proteomes" id="UP000299102"/>
    </source>
</evidence>
<organism evidence="2 3">
    <name type="scientific">Eumeta variegata</name>
    <name type="common">Bagworm moth</name>
    <name type="synonym">Eumeta japonica</name>
    <dbReference type="NCBI Taxonomy" id="151549"/>
    <lineage>
        <taxon>Eukaryota</taxon>
        <taxon>Metazoa</taxon>
        <taxon>Ecdysozoa</taxon>
        <taxon>Arthropoda</taxon>
        <taxon>Hexapoda</taxon>
        <taxon>Insecta</taxon>
        <taxon>Pterygota</taxon>
        <taxon>Neoptera</taxon>
        <taxon>Endopterygota</taxon>
        <taxon>Lepidoptera</taxon>
        <taxon>Glossata</taxon>
        <taxon>Ditrysia</taxon>
        <taxon>Tineoidea</taxon>
        <taxon>Psychidae</taxon>
        <taxon>Oiketicinae</taxon>
        <taxon>Eumeta</taxon>
    </lineage>
</organism>
<keyword evidence="3" id="KW-1185">Reference proteome</keyword>
<gene>
    <name evidence="2" type="ORF">EVAR_89116_1</name>
</gene>
<dbReference type="AlphaFoldDB" id="A0A4C1ZNR2"/>
<name>A0A4C1ZNR2_EUMVA</name>